<protein>
    <recommendedName>
        <fullName evidence="3">STAS domain-containing protein</fullName>
    </recommendedName>
</protein>
<accession>A0ABW4NDK8</accession>
<proteinExistence type="predicted"/>
<dbReference type="EMBL" id="JBHUFC010000003">
    <property type="protein sequence ID" value="MFD1788077.1"/>
    <property type="molecule type" value="Genomic_DNA"/>
</dbReference>
<keyword evidence="2" id="KW-1185">Reference proteome</keyword>
<dbReference type="Proteomes" id="UP001597283">
    <property type="component" value="Unassembled WGS sequence"/>
</dbReference>
<gene>
    <name evidence="1" type="ORF">ACFSC3_10865</name>
</gene>
<reference evidence="2" key="1">
    <citation type="journal article" date="2019" name="Int. J. Syst. Evol. Microbiol.">
        <title>The Global Catalogue of Microorganisms (GCM) 10K type strain sequencing project: providing services to taxonomists for standard genome sequencing and annotation.</title>
        <authorList>
            <consortium name="The Broad Institute Genomics Platform"/>
            <consortium name="The Broad Institute Genome Sequencing Center for Infectious Disease"/>
            <person name="Wu L."/>
            <person name="Ma J."/>
        </authorList>
    </citation>
    <scope>NUCLEOTIDE SEQUENCE [LARGE SCALE GENOMIC DNA]</scope>
    <source>
        <strain evidence="2">Q85</strain>
    </source>
</reference>
<organism evidence="1 2">
    <name type="scientific">Sphingomonas floccifaciens</name>
    <dbReference type="NCBI Taxonomy" id="1844115"/>
    <lineage>
        <taxon>Bacteria</taxon>
        <taxon>Pseudomonadati</taxon>
        <taxon>Pseudomonadota</taxon>
        <taxon>Alphaproteobacteria</taxon>
        <taxon>Sphingomonadales</taxon>
        <taxon>Sphingomonadaceae</taxon>
        <taxon>Sphingomonas</taxon>
    </lineage>
</organism>
<evidence type="ECO:0000313" key="2">
    <source>
        <dbReference type="Proteomes" id="UP001597283"/>
    </source>
</evidence>
<comment type="caution">
    <text evidence="1">The sequence shown here is derived from an EMBL/GenBank/DDBJ whole genome shotgun (WGS) entry which is preliminary data.</text>
</comment>
<name>A0ABW4NDK8_9SPHN</name>
<evidence type="ECO:0000313" key="1">
    <source>
        <dbReference type="EMBL" id="MFD1788077.1"/>
    </source>
</evidence>
<evidence type="ECO:0008006" key="3">
    <source>
        <dbReference type="Google" id="ProtNLM"/>
    </source>
</evidence>
<sequence length="81" mass="8588">MSVAFAGDAIHLAGDCPVEDAETLLALLQENAAAAIDINDCGRLHMAVVQVLFAAARPVRGEPANVFVREWLVPQMLSATD</sequence>
<dbReference type="RefSeq" id="WP_380940432.1">
    <property type="nucleotide sequence ID" value="NZ_JBHUFC010000003.1"/>
</dbReference>